<dbReference type="Proteomes" id="UP000257109">
    <property type="component" value="Unassembled WGS sequence"/>
</dbReference>
<gene>
    <name evidence="1" type="ORF">CR513_54096</name>
</gene>
<feature type="non-terminal residue" evidence="1">
    <location>
        <position position="1"/>
    </location>
</feature>
<reference evidence="1" key="1">
    <citation type="submission" date="2018-05" db="EMBL/GenBank/DDBJ databases">
        <title>Draft genome of Mucuna pruriens seed.</title>
        <authorList>
            <person name="Nnadi N.E."/>
            <person name="Vos R."/>
            <person name="Hasami M.H."/>
            <person name="Devisetty U.K."/>
            <person name="Aguiy J.C."/>
        </authorList>
    </citation>
    <scope>NUCLEOTIDE SEQUENCE [LARGE SCALE GENOMIC DNA]</scope>
    <source>
        <strain evidence="1">JCA_2017</strain>
    </source>
</reference>
<accession>A0A371ELY6</accession>
<dbReference type="AlphaFoldDB" id="A0A371ELY6"/>
<dbReference type="OrthoDB" id="1726962at2759"/>
<evidence type="ECO:0000313" key="2">
    <source>
        <dbReference type="Proteomes" id="UP000257109"/>
    </source>
</evidence>
<name>A0A371ELY6_MUCPR</name>
<sequence>MYAPPAYQEITYVEHVRRRHEEKAQVTLVIIDNGEMNNKMNILGTLFCVMSAKGMVVLVQSDELEPSRVQILIGMISNSKD</sequence>
<dbReference type="EMBL" id="QJKJ01013147">
    <property type="protein sequence ID" value="RDX67070.1"/>
    <property type="molecule type" value="Genomic_DNA"/>
</dbReference>
<keyword evidence="2" id="KW-1185">Reference proteome</keyword>
<comment type="caution">
    <text evidence="1">The sequence shown here is derived from an EMBL/GenBank/DDBJ whole genome shotgun (WGS) entry which is preliminary data.</text>
</comment>
<organism evidence="1 2">
    <name type="scientific">Mucuna pruriens</name>
    <name type="common">Velvet bean</name>
    <name type="synonym">Dolichos pruriens</name>
    <dbReference type="NCBI Taxonomy" id="157652"/>
    <lineage>
        <taxon>Eukaryota</taxon>
        <taxon>Viridiplantae</taxon>
        <taxon>Streptophyta</taxon>
        <taxon>Embryophyta</taxon>
        <taxon>Tracheophyta</taxon>
        <taxon>Spermatophyta</taxon>
        <taxon>Magnoliopsida</taxon>
        <taxon>eudicotyledons</taxon>
        <taxon>Gunneridae</taxon>
        <taxon>Pentapetalae</taxon>
        <taxon>rosids</taxon>
        <taxon>fabids</taxon>
        <taxon>Fabales</taxon>
        <taxon>Fabaceae</taxon>
        <taxon>Papilionoideae</taxon>
        <taxon>50 kb inversion clade</taxon>
        <taxon>NPAAA clade</taxon>
        <taxon>indigoferoid/millettioid clade</taxon>
        <taxon>Phaseoleae</taxon>
        <taxon>Mucuna</taxon>
    </lineage>
</organism>
<evidence type="ECO:0000313" key="1">
    <source>
        <dbReference type="EMBL" id="RDX67070.1"/>
    </source>
</evidence>
<protein>
    <submittedName>
        <fullName evidence="1">Uncharacterized protein</fullName>
    </submittedName>
</protein>
<proteinExistence type="predicted"/>